<keyword evidence="3" id="KW-1185">Reference proteome</keyword>
<dbReference type="Proteomes" id="UP001303160">
    <property type="component" value="Unassembled WGS sequence"/>
</dbReference>
<feature type="chain" id="PRO_5042840575" description="Secreted protein" evidence="1">
    <location>
        <begin position="34"/>
        <end position="76"/>
    </location>
</feature>
<dbReference type="AlphaFoldDB" id="A0AAN6XI12"/>
<evidence type="ECO:0000313" key="2">
    <source>
        <dbReference type="EMBL" id="KAK4199670.1"/>
    </source>
</evidence>
<proteinExistence type="predicted"/>
<dbReference type="EMBL" id="MU863929">
    <property type="protein sequence ID" value="KAK4199670.1"/>
    <property type="molecule type" value="Genomic_DNA"/>
</dbReference>
<organism evidence="2 3">
    <name type="scientific">Triangularia verruculosa</name>
    <dbReference type="NCBI Taxonomy" id="2587418"/>
    <lineage>
        <taxon>Eukaryota</taxon>
        <taxon>Fungi</taxon>
        <taxon>Dikarya</taxon>
        <taxon>Ascomycota</taxon>
        <taxon>Pezizomycotina</taxon>
        <taxon>Sordariomycetes</taxon>
        <taxon>Sordariomycetidae</taxon>
        <taxon>Sordariales</taxon>
        <taxon>Podosporaceae</taxon>
        <taxon>Triangularia</taxon>
    </lineage>
</organism>
<reference evidence="2" key="2">
    <citation type="submission" date="2023-05" db="EMBL/GenBank/DDBJ databases">
        <authorList>
            <consortium name="Lawrence Berkeley National Laboratory"/>
            <person name="Steindorff A."/>
            <person name="Hensen N."/>
            <person name="Bonometti L."/>
            <person name="Westerberg I."/>
            <person name="Brannstrom I.O."/>
            <person name="Guillou S."/>
            <person name="Cros-Aarteil S."/>
            <person name="Calhoun S."/>
            <person name="Haridas S."/>
            <person name="Kuo A."/>
            <person name="Mondo S."/>
            <person name="Pangilinan J."/>
            <person name="Riley R."/>
            <person name="Labutti K."/>
            <person name="Andreopoulos B."/>
            <person name="Lipzen A."/>
            <person name="Chen C."/>
            <person name="Yanf M."/>
            <person name="Daum C."/>
            <person name="Ng V."/>
            <person name="Clum A."/>
            <person name="Ohm R."/>
            <person name="Martin F."/>
            <person name="Silar P."/>
            <person name="Natvig D."/>
            <person name="Lalanne C."/>
            <person name="Gautier V."/>
            <person name="Ament-Velasquez S.L."/>
            <person name="Kruys A."/>
            <person name="Hutchinson M.I."/>
            <person name="Powell A.J."/>
            <person name="Barry K."/>
            <person name="Miller A.N."/>
            <person name="Grigoriev I.V."/>
            <person name="Debuchy R."/>
            <person name="Gladieux P."/>
            <person name="Thoren M.H."/>
            <person name="Johannesson H."/>
        </authorList>
    </citation>
    <scope>NUCLEOTIDE SEQUENCE</scope>
    <source>
        <strain evidence="2">CBS 315.58</strain>
    </source>
</reference>
<sequence>MHPSREKENLACLCLSFSLSLSLSLLLLCPSYTLHLDPPVIIIIRREVNQFYSPTKLPRSRPALQTPSDFPILAKS</sequence>
<name>A0AAN6XI12_9PEZI</name>
<reference evidence="2" key="1">
    <citation type="journal article" date="2023" name="Mol. Phylogenet. Evol.">
        <title>Genome-scale phylogeny and comparative genomics of the fungal order Sordariales.</title>
        <authorList>
            <person name="Hensen N."/>
            <person name="Bonometti L."/>
            <person name="Westerberg I."/>
            <person name="Brannstrom I.O."/>
            <person name="Guillou S."/>
            <person name="Cros-Aarteil S."/>
            <person name="Calhoun S."/>
            <person name="Haridas S."/>
            <person name="Kuo A."/>
            <person name="Mondo S."/>
            <person name="Pangilinan J."/>
            <person name="Riley R."/>
            <person name="LaButti K."/>
            <person name="Andreopoulos B."/>
            <person name="Lipzen A."/>
            <person name="Chen C."/>
            <person name="Yan M."/>
            <person name="Daum C."/>
            <person name="Ng V."/>
            <person name="Clum A."/>
            <person name="Steindorff A."/>
            <person name="Ohm R.A."/>
            <person name="Martin F."/>
            <person name="Silar P."/>
            <person name="Natvig D.O."/>
            <person name="Lalanne C."/>
            <person name="Gautier V."/>
            <person name="Ament-Velasquez S.L."/>
            <person name="Kruys A."/>
            <person name="Hutchinson M.I."/>
            <person name="Powell A.J."/>
            <person name="Barry K."/>
            <person name="Miller A.N."/>
            <person name="Grigoriev I.V."/>
            <person name="Debuchy R."/>
            <person name="Gladieux P."/>
            <person name="Hiltunen Thoren M."/>
            <person name="Johannesson H."/>
        </authorList>
    </citation>
    <scope>NUCLEOTIDE SEQUENCE</scope>
    <source>
        <strain evidence="2">CBS 315.58</strain>
    </source>
</reference>
<keyword evidence="1" id="KW-0732">Signal</keyword>
<accession>A0AAN6XI12</accession>
<evidence type="ECO:0000256" key="1">
    <source>
        <dbReference type="SAM" id="SignalP"/>
    </source>
</evidence>
<gene>
    <name evidence="2" type="ORF">QBC40DRAFT_79962</name>
</gene>
<protein>
    <recommendedName>
        <fullName evidence="4">Secreted protein</fullName>
    </recommendedName>
</protein>
<comment type="caution">
    <text evidence="2">The sequence shown here is derived from an EMBL/GenBank/DDBJ whole genome shotgun (WGS) entry which is preliminary data.</text>
</comment>
<feature type="signal peptide" evidence="1">
    <location>
        <begin position="1"/>
        <end position="33"/>
    </location>
</feature>
<evidence type="ECO:0008006" key="4">
    <source>
        <dbReference type="Google" id="ProtNLM"/>
    </source>
</evidence>
<evidence type="ECO:0000313" key="3">
    <source>
        <dbReference type="Proteomes" id="UP001303160"/>
    </source>
</evidence>